<evidence type="ECO:0000259" key="2">
    <source>
        <dbReference type="PROSITE" id="PS50035"/>
    </source>
</evidence>
<keyword evidence="4" id="KW-1185">Reference proteome</keyword>
<evidence type="ECO:0000256" key="1">
    <source>
        <dbReference type="SAM" id="Phobius"/>
    </source>
</evidence>
<accession>A0ABV2AP20</accession>
<protein>
    <recommendedName>
        <fullName evidence="2">PLD phosphodiesterase domain-containing protein</fullName>
    </recommendedName>
</protein>
<comment type="caution">
    <text evidence="3">The sequence shown here is derived from an EMBL/GenBank/DDBJ whole genome shotgun (WGS) entry which is preliminary data.</text>
</comment>
<reference evidence="3 4" key="1">
    <citation type="journal article" date="2024" name="BMC Biol.">
        <title>Comparative genomics of Ascetosporea gives new insight into the evolutionary basis for animal parasitism in Rhizaria.</title>
        <authorList>
            <person name="Hiltunen Thoren M."/>
            <person name="Onut-Brannstrom I."/>
            <person name="Alfjorden A."/>
            <person name="Peckova H."/>
            <person name="Swords F."/>
            <person name="Hooper C."/>
            <person name="Holzer A.S."/>
            <person name="Bass D."/>
            <person name="Burki F."/>
        </authorList>
    </citation>
    <scope>NUCLEOTIDE SEQUENCE [LARGE SCALE GENOMIC DNA]</scope>
    <source>
        <strain evidence="3">20-A016</strain>
    </source>
</reference>
<dbReference type="PANTHER" id="PTHR21248:SF22">
    <property type="entry name" value="PHOSPHOLIPASE D"/>
    <property type="match status" value="1"/>
</dbReference>
<feature type="transmembrane region" description="Helical" evidence="1">
    <location>
        <begin position="241"/>
        <end position="258"/>
    </location>
</feature>
<dbReference type="SUPFAM" id="SSF56024">
    <property type="entry name" value="Phospholipase D/nuclease"/>
    <property type="match status" value="1"/>
</dbReference>
<dbReference type="InterPro" id="IPR025202">
    <property type="entry name" value="PLD-like_dom"/>
</dbReference>
<keyword evidence="1" id="KW-0812">Transmembrane</keyword>
<proteinExistence type="predicted"/>
<sequence length="269" mass="30915">MQISTIRHFKNKINDEKNPKTTNFFQPIAHRLYGYKKRAILFREILKTVKEEKSIYKEKLFVRKMCSLLSTRNVANGEFVQILSSSRHKHFRHISKSILLAIQSSSDFIRITNPYIIPPLSIQSALLQALSRGVKVAIITTGPTDVKLVKLASQIFLSNLVKRGAKIYELQNKVLHAKTIVIDGAYCSLGSFNFDDWSSKRNLEMNVTAVSTKSASILSKHFKEDLKNSKKMDKRKFKRKGGIFMLICYICLFVSRSPDFLKKLGKFYK</sequence>
<feature type="domain" description="PLD phosphodiesterase" evidence="2">
    <location>
        <begin position="171"/>
        <end position="198"/>
    </location>
</feature>
<dbReference type="PROSITE" id="PS50035">
    <property type="entry name" value="PLD"/>
    <property type="match status" value="1"/>
</dbReference>
<dbReference type="Gene3D" id="3.30.870.10">
    <property type="entry name" value="Endonuclease Chain A"/>
    <property type="match status" value="1"/>
</dbReference>
<name>A0ABV2AP20_9EUKA</name>
<evidence type="ECO:0000313" key="4">
    <source>
        <dbReference type="Proteomes" id="UP001439008"/>
    </source>
</evidence>
<dbReference type="SMART" id="SM00155">
    <property type="entry name" value="PLDc"/>
    <property type="match status" value="1"/>
</dbReference>
<organism evidence="3 4">
    <name type="scientific">Bonamia ostreae</name>
    <dbReference type="NCBI Taxonomy" id="126728"/>
    <lineage>
        <taxon>Eukaryota</taxon>
        <taxon>Sar</taxon>
        <taxon>Rhizaria</taxon>
        <taxon>Endomyxa</taxon>
        <taxon>Ascetosporea</taxon>
        <taxon>Haplosporida</taxon>
        <taxon>Bonamia</taxon>
    </lineage>
</organism>
<evidence type="ECO:0000313" key="3">
    <source>
        <dbReference type="EMBL" id="MES1921426.1"/>
    </source>
</evidence>
<dbReference type="PANTHER" id="PTHR21248">
    <property type="entry name" value="CARDIOLIPIN SYNTHASE"/>
    <property type="match status" value="1"/>
</dbReference>
<dbReference type="EMBL" id="JBDODL010001340">
    <property type="protein sequence ID" value="MES1921426.1"/>
    <property type="molecule type" value="Genomic_DNA"/>
</dbReference>
<gene>
    <name evidence="3" type="ORF">MHBO_002958</name>
</gene>
<keyword evidence="1" id="KW-0472">Membrane</keyword>
<dbReference type="Pfam" id="PF13091">
    <property type="entry name" value="PLDc_2"/>
    <property type="match status" value="1"/>
</dbReference>
<dbReference type="Proteomes" id="UP001439008">
    <property type="component" value="Unassembled WGS sequence"/>
</dbReference>
<keyword evidence="1" id="KW-1133">Transmembrane helix</keyword>
<dbReference type="InterPro" id="IPR001736">
    <property type="entry name" value="PLipase_D/transphosphatidylase"/>
</dbReference>